<accession>A0A397PJY4</accession>
<reference evidence="1 2" key="1">
    <citation type="submission" date="2018-08" db="EMBL/GenBank/DDBJ databases">
        <title>Genomic Encyclopedia of Archaeal and Bacterial Type Strains, Phase II (KMG-II): from individual species to whole genera.</title>
        <authorList>
            <person name="Goeker M."/>
        </authorList>
    </citation>
    <scope>NUCLEOTIDE SEQUENCE [LARGE SCALE GENOMIC DNA]</scope>
    <source>
        <strain evidence="1 2">DSM 5002</strain>
    </source>
</reference>
<sequence length="115" mass="11867">MEDVERLLKGTVDELDRLLNAKNVLGEPIERDGVTIIPMVSYGFGFGAGGGADQKKGQGAGTGGAGGIKPVGAIVIDQHGARVEGMKGAMTSLVETIGEAASRVMERQASRQEGQ</sequence>
<name>A0A397PJY4_9HYPH</name>
<dbReference type="RefSeq" id="WP_119062175.1">
    <property type="nucleotide sequence ID" value="NZ_QXDF01000002.1"/>
</dbReference>
<dbReference type="OrthoDB" id="7067514at2"/>
<dbReference type="InterPro" id="IPR014229">
    <property type="entry name" value="Spore_YtfJ"/>
</dbReference>
<keyword evidence="2" id="KW-1185">Reference proteome</keyword>
<comment type="caution">
    <text evidence="1">The sequence shown here is derived from an EMBL/GenBank/DDBJ whole genome shotgun (WGS) entry which is preliminary data.</text>
</comment>
<dbReference type="Proteomes" id="UP000266273">
    <property type="component" value="Unassembled WGS sequence"/>
</dbReference>
<organism evidence="1 2">
    <name type="scientific">Dichotomicrobium thermohalophilum</name>
    <dbReference type="NCBI Taxonomy" id="933063"/>
    <lineage>
        <taxon>Bacteria</taxon>
        <taxon>Pseudomonadati</taxon>
        <taxon>Pseudomonadota</taxon>
        <taxon>Alphaproteobacteria</taxon>
        <taxon>Hyphomicrobiales</taxon>
        <taxon>Hyphomicrobiaceae</taxon>
        <taxon>Dichotomicrobium</taxon>
    </lineage>
</organism>
<dbReference type="AlphaFoldDB" id="A0A397PJY4"/>
<protein>
    <submittedName>
        <fullName evidence="1">Putative spore protein YtfJ</fullName>
    </submittedName>
</protein>
<dbReference type="EMBL" id="QXDF01000002">
    <property type="protein sequence ID" value="RIA47575.1"/>
    <property type="molecule type" value="Genomic_DNA"/>
</dbReference>
<proteinExistence type="predicted"/>
<gene>
    <name evidence="1" type="ORF">BXY53_2130</name>
</gene>
<evidence type="ECO:0000313" key="1">
    <source>
        <dbReference type="EMBL" id="RIA47575.1"/>
    </source>
</evidence>
<dbReference type="Pfam" id="PF09579">
    <property type="entry name" value="Spore_YtfJ"/>
    <property type="match status" value="1"/>
</dbReference>
<evidence type="ECO:0000313" key="2">
    <source>
        <dbReference type="Proteomes" id="UP000266273"/>
    </source>
</evidence>
<dbReference type="PANTHER" id="PTHR39162">
    <property type="entry name" value="GLL3345 PROTEIN"/>
    <property type="match status" value="1"/>
</dbReference>
<dbReference type="PANTHER" id="PTHR39162:SF1">
    <property type="entry name" value="SPORULATION PROTEIN YTFJ"/>
    <property type="match status" value="1"/>
</dbReference>